<evidence type="ECO:0008006" key="3">
    <source>
        <dbReference type="Google" id="ProtNLM"/>
    </source>
</evidence>
<dbReference type="EMBL" id="HBFZ01001333">
    <property type="protein sequence ID" value="CAD8988099.1"/>
    <property type="molecule type" value="Transcribed_RNA"/>
</dbReference>
<dbReference type="PANTHER" id="PTHR13480">
    <property type="entry name" value="E3 UBIQUITIN-PROTEIN LIGASE HAKAI-RELATED"/>
    <property type="match status" value="1"/>
</dbReference>
<name>A0A7S1HQG9_9EUKA</name>
<dbReference type="GO" id="GO:0030155">
    <property type="term" value="P:regulation of cell adhesion"/>
    <property type="evidence" value="ECO:0007669"/>
    <property type="project" value="TreeGrafter"/>
</dbReference>
<dbReference type="Gene3D" id="3.30.40.10">
    <property type="entry name" value="Zinc/RING finger domain, C3HC4 (zinc finger)"/>
    <property type="match status" value="1"/>
</dbReference>
<organism evidence="2">
    <name type="scientific">Phaeocystis cordata</name>
    <dbReference type="NCBI Taxonomy" id="118079"/>
    <lineage>
        <taxon>Eukaryota</taxon>
        <taxon>Haptista</taxon>
        <taxon>Haptophyta</taxon>
        <taxon>Prymnesiophyceae</taxon>
        <taxon>Phaeocystales</taxon>
        <taxon>Phaeocystaceae</taxon>
        <taxon>Phaeocystis</taxon>
    </lineage>
</organism>
<evidence type="ECO:0000256" key="1">
    <source>
        <dbReference type="SAM" id="MobiDB-lite"/>
    </source>
</evidence>
<dbReference type="AlphaFoldDB" id="A0A7S1HQG9"/>
<sequence length="138" mass="14758">MTKVKGLRASEAGGDGKASSGGGGYLGKALDRKPGSKVHMCARCDSPVAIYGRLIPCHHAFSLQCAEEMGTTCYLCFQQIEGIERVDASKQPLYLCGVCGVSYKSKEELLERVQANGGKCCRGGEEKKMMRPTGAKYA</sequence>
<dbReference type="GO" id="GO:0061630">
    <property type="term" value="F:ubiquitin protein ligase activity"/>
    <property type="evidence" value="ECO:0007669"/>
    <property type="project" value="InterPro"/>
</dbReference>
<gene>
    <name evidence="2" type="ORF">PCOR1465_LOCUS888</name>
</gene>
<reference evidence="2" key="1">
    <citation type="submission" date="2021-01" db="EMBL/GenBank/DDBJ databases">
        <authorList>
            <person name="Corre E."/>
            <person name="Pelletier E."/>
            <person name="Niang G."/>
            <person name="Scheremetjew M."/>
            <person name="Finn R."/>
            <person name="Kale V."/>
            <person name="Holt S."/>
            <person name="Cochrane G."/>
            <person name="Meng A."/>
            <person name="Brown T."/>
            <person name="Cohen L."/>
        </authorList>
    </citation>
    <scope>NUCLEOTIDE SEQUENCE</scope>
    <source>
        <strain evidence="2">RCC1383</strain>
    </source>
</reference>
<accession>A0A7S1HQG9</accession>
<dbReference type="InterPro" id="IPR013083">
    <property type="entry name" value="Znf_RING/FYVE/PHD"/>
</dbReference>
<dbReference type="InterPro" id="IPR040383">
    <property type="entry name" value="HAKAI/CBLL2"/>
</dbReference>
<proteinExistence type="predicted"/>
<dbReference type="GO" id="GO:0016567">
    <property type="term" value="P:protein ubiquitination"/>
    <property type="evidence" value="ECO:0007669"/>
    <property type="project" value="InterPro"/>
</dbReference>
<evidence type="ECO:0000313" key="2">
    <source>
        <dbReference type="EMBL" id="CAD8988099.1"/>
    </source>
</evidence>
<dbReference type="PANTHER" id="PTHR13480:SF0">
    <property type="entry name" value="E3 UBIQUITIN-PROTEIN LIGASE HAKAI"/>
    <property type="match status" value="1"/>
</dbReference>
<protein>
    <recommendedName>
        <fullName evidence="3">RING-type domain-containing protein</fullName>
    </recommendedName>
</protein>
<feature type="region of interest" description="Disordered" evidence="1">
    <location>
        <begin position="1"/>
        <end position="20"/>
    </location>
</feature>